<evidence type="ECO:0000313" key="2">
    <source>
        <dbReference type="EMBL" id="BAH55901.1"/>
    </source>
</evidence>
<dbReference type="HOGENOM" id="CLU_125983_0_0_11"/>
<evidence type="ECO:0000259" key="1">
    <source>
        <dbReference type="Pfam" id="PF02036"/>
    </source>
</evidence>
<dbReference type="Proteomes" id="UP000002212">
    <property type="component" value="Plasmid pROB01"/>
</dbReference>
<accession>C1BDF7</accession>
<dbReference type="Pfam" id="PF02036">
    <property type="entry name" value="SCP2"/>
    <property type="match status" value="1"/>
</dbReference>
<geneLocation type="plasmid" evidence="2 3">
    <name>pROB01</name>
</geneLocation>
<keyword evidence="2" id="KW-0614">Plasmid</keyword>
<protein>
    <recommendedName>
        <fullName evidence="1">SCP2 domain-containing protein</fullName>
    </recommendedName>
</protein>
<dbReference type="RefSeq" id="WP_007297938.1">
    <property type="nucleotide sequence ID" value="NC_012520.1"/>
</dbReference>
<name>C1BDF7_RHOOB</name>
<dbReference type="InterPro" id="IPR036527">
    <property type="entry name" value="SCP2_sterol-bd_dom_sf"/>
</dbReference>
<organism evidence="2 3">
    <name type="scientific">Rhodococcus opacus (strain B4)</name>
    <dbReference type="NCBI Taxonomy" id="632772"/>
    <lineage>
        <taxon>Bacteria</taxon>
        <taxon>Bacillati</taxon>
        <taxon>Actinomycetota</taxon>
        <taxon>Actinomycetes</taxon>
        <taxon>Mycobacteriales</taxon>
        <taxon>Nocardiaceae</taxon>
        <taxon>Rhodococcus</taxon>
    </lineage>
</organism>
<dbReference type="OrthoDB" id="5418706at2"/>
<dbReference type="InterPro" id="IPR003033">
    <property type="entry name" value="SCP2_sterol-bd_dom"/>
</dbReference>
<dbReference type="KEGG" id="rop:ROP_pROB01-04020"/>
<dbReference type="Gene3D" id="3.30.1050.10">
    <property type="entry name" value="SCP2 sterol-binding domain"/>
    <property type="match status" value="1"/>
</dbReference>
<gene>
    <name evidence="2" type="ordered locus">ROP_pROB01-04020</name>
</gene>
<reference evidence="2 3" key="1">
    <citation type="submission" date="2009-03" db="EMBL/GenBank/DDBJ databases">
        <title>Comparison of the complete genome sequences of Rhodococcus erythropolis PR4 and Rhodococcus opacus B4.</title>
        <authorList>
            <person name="Takarada H."/>
            <person name="Sekine M."/>
            <person name="Hosoyama A."/>
            <person name="Yamada R."/>
            <person name="Fujisawa T."/>
            <person name="Omata S."/>
            <person name="Shimizu A."/>
            <person name="Tsukatani N."/>
            <person name="Tanikawa S."/>
            <person name="Fujita N."/>
            <person name="Harayama S."/>
        </authorList>
    </citation>
    <scope>NUCLEOTIDE SEQUENCE [LARGE SCALE GENOMIC DNA]</scope>
    <source>
        <strain evidence="2 3">B4</strain>
        <plasmid evidence="2 3">pROB01</plasmid>
    </source>
</reference>
<dbReference type="PATRIC" id="fig|632772.20.peg.8147"/>
<sequence length="135" mass="14464">MGVFKNDAEVHKYIGGVFEKGLADPEIGPKLSASGVVLQINYTDPDATVTVDLPNGKVFAGATDIKPDVELFMSADTGNGFWQGKVNLSVAMAKGQVRTKGPVQKILKLVPTAKLLFPAYRAMLEADGRSDLQQK</sequence>
<proteinExistence type="predicted"/>
<dbReference type="SUPFAM" id="SSF55718">
    <property type="entry name" value="SCP-like"/>
    <property type="match status" value="1"/>
</dbReference>
<dbReference type="EMBL" id="AP011116">
    <property type="protein sequence ID" value="BAH55901.1"/>
    <property type="molecule type" value="Genomic_DNA"/>
</dbReference>
<evidence type="ECO:0000313" key="3">
    <source>
        <dbReference type="Proteomes" id="UP000002212"/>
    </source>
</evidence>
<dbReference type="AlphaFoldDB" id="C1BDF7"/>
<feature type="domain" description="SCP2" evidence="1">
    <location>
        <begin position="24"/>
        <end position="112"/>
    </location>
</feature>